<evidence type="ECO:0000259" key="7">
    <source>
        <dbReference type="PROSITE" id="PS50853"/>
    </source>
</evidence>
<dbReference type="PROSITE" id="PS50853">
    <property type="entry name" value="FN3"/>
    <property type="match status" value="1"/>
</dbReference>
<dbReference type="PANTHER" id="PTHR11640">
    <property type="entry name" value="NEPHRIN"/>
    <property type="match status" value="1"/>
</dbReference>
<dbReference type="InterPro" id="IPR013783">
    <property type="entry name" value="Ig-like_fold"/>
</dbReference>
<dbReference type="SMART" id="SM00409">
    <property type="entry name" value="IG"/>
    <property type="match status" value="1"/>
</dbReference>
<evidence type="ECO:0000313" key="8">
    <source>
        <dbReference type="EMBL" id="CAC5387657.1"/>
    </source>
</evidence>
<dbReference type="SMART" id="SM00408">
    <property type="entry name" value="IGc2"/>
    <property type="match status" value="1"/>
</dbReference>
<evidence type="ECO:0000259" key="6">
    <source>
        <dbReference type="PROSITE" id="PS50835"/>
    </source>
</evidence>
<reference evidence="8 9" key="1">
    <citation type="submission" date="2020-06" db="EMBL/GenBank/DDBJ databases">
        <authorList>
            <person name="Li R."/>
            <person name="Bekaert M."/>
        </authorList>
    </citation>
    <scope>NUCLEOTIDE SEQUENCE [LARGE SCALE GENOMIC DNA]</scope>
    <source>
        <strain evidence="9">wild</strain>
    </source>
</reference>
<accession>A0A6J8BZ81</accession>
<dbReference type="EMBL" id="CACVKT020004018">
    <property type="protein sequence ID" value="CAC5387657.1"/>
    <property type="molecule type" value="Genomic_DNA"/>
</dbReference>
<name>A0A6J8BZ81_MYTCO</name>
<dbReference type="Gene3D" id="2.60.40.10">
    <property type="entry name" value="Immunoglobulins"/>
    <property type="match status" value="2"/>
</dbReference>
<gene>
    <name evidence="8" type="ORF">MCOR_22958</name>
</gene>
<feature type="domain" description="Ig-like" evidence="6">
    <location>
        <begin position="61"/>
        <end position="142"/>
    </location>
</feature>
<dbReference type="SMART" id="SM00060">
    <property type="entry name" value="FN3"/>
    <property type="match status" value="1"/>
</dbReference>
<feature type="domain" description="Fibronectin type-III" evidence="7">
    <location>
        <begin position="354"/>
        <end position="446"/>
    </location>
</feature>
<dbReference type="OrthoDB" id="6132612at2759"/>
<dbReference type="GO" id="GO:0016020">
    <property type="term" value="C:membrane"/>
    <property type="evidence" value="ECO:0007669"/>
    <property type="project" value="UniProtKB-SubCell"/>
</dbReference>
<dbReference type="InterPro" id="IPR007110">
    <property type="entry name" value="Ig-like_dom"/>
</dbReference>
<evidence type="ECO:0000256" key="1">
    <source>
        <dbReference type="ARBA" id="ARBA00004479"/>
    </source>
</evidence>
<dbReference type="InterPro" id="IPR003961">
    <property type="entry name" value="FN3_dom"/>
</dbReference>
<dbReference type="Proteomes" id="UP000507470">
    <property type="component" value="Unassembled WGS sequence"/>
</dbReference>
<keyword evidence="3" id="KW-1015">Disulfide bond</keyword>
<organism evidence="8 9">
    <name type="scientific">Mytilus coruscus</name>
    <name type="common">Sea mussel</name>
    <dbReference type="NCBI Taxonomy" id="42192"/>
    <lineage>
        <taxon>Eukaryota</taxon>
        <taxon>Metazoa</taxon>
        <taxon>Spiralia</taxon>
        <taxon>Lophotrochozoa</taxon>
        <taxon>Mollusca</taxon>
        <taxon>Bivalvia</taxon>
        <taxon>Autobranchia</taxon>
        <taxon>Pteriomorphia</taxon>
        <taxon>Mytilida</taxon>
        <taxon>Mytiloidea</taxon>
        <taxon>Mytilidae</taxon>
        <taxon>Mytilinae</taxon>
        <taxon>Mytilus</taxon>
    </lineage>
</organism>
<keyword evidence="5" id="KW-0393">Immunoglobulin domain</keyword>
<dbReference type="InterPro" id="IPR036179">
    <property type="entry name" value="Ig-like_dom_sf"/>
</dbReference>
<keyword evidence="4" id="KW-0325">Glycoprotein</keyword>
<sequence length="449" mass="51288">MYGNQWSTDGVVVARNGPSLVSYRFILKRSDDGKLFKCEAFDSEGESILESSVILEVFYIPKISFSPKQTLTVKENEQAQLICINDGNDQNATTIWKRQRTSTIVQNNCVLNFKNVKRTDAGLYTCIVDTKVGVYEDNARVIVLYAPTIDIEYFPSTKTMKCIPRGIPDSYMFKDWEHTTEYNDHLRFLATTKEGNNATLTIPQNVNKKDNNRERGIYICRASNNISSIDGTFAMQKYNLNLPGKPHFVSSTENTQYGIYLETTEIKIKFVSVPENTNYVVYKNGIKFTDYNESVLRNTKIIDTMYGKNVSVKGNILSLFVKLYTSEDFCWYKIAVKNVVGCSNYSIKLFSASLPGIPQILRAVPKQTEIAVLWNPGFHGGYHRWFIIEYRKVGDIYWSNQTTNSPNSTVIGGLQPVTIYLIRMFSRNRIHDSKRTEEILIQTGNVLMQ</sequence>
<dbReference type="InterPro" id="IPR036116">
    <property type="entry name" value="FN3_sf"/>
</dbReference>
<evidence type="ECO:0000256" key="4">
    <source>
        <dbReference type="ARBA" id="ARBA00023180"/>
    </source>
</evidence>
<dbReference type="AlphaFoldDB" id="A0A6J8BZ81"/>
<dbReference type="SUPFAM" id="SSF48726">
    <property type="entry name" value="Immunoglobulin"/>
    <property type="match status" value="1"/>
</dbReference>
<evidence type="ECO:0000256" key="2">
    <source>
        <dbReference type="ARBA" id="ARBA00023136"/>
    </source>
</evidence>
<evidence type="ECO:0000256" key="5">
    <source>
        <dbReference type="ARBA" id="ARBA00023319"/>
    </source>
</evidence>
<evidence type="ECO:0008006" key="10">
    <source>
        <dbReference type="Google" id="ProtNLM"/>
    </source>
</evidence>
<evidence type="ECO:0000256" key="3">
    <source>
        <dbReference type="ARBA" id="ARBA00023157"/>
    </source>
</evidence>
<dbReference type="CDD" id="cd00063">
    <property type="entry name" value="FN3"/>
    <property type="match status" value="1"/>
</dbReference>
<dbReference type="PROSITE" id="PS50835">
    <property type="entry name" value="IG_LIKE"/>
    <property type="match status" value="1"/>
</dbReference>
<dbReference type="InterPro" id="IPR051275">
    <property type="entry name" value="Cell_adhesion_signaling"/>
</dbReference>
<dbReference type="InterPro" id="IPR003598">
    <property type="entry name" value="Ig_sub2"/>
</dbReference>
<dbReference type="InterPro" id="IPR003599">
    <property type="entry name" value="Ig_sub"/>
</dbReference>
<dbReference type="SUPFAM" id="SSF49265">
    <property type="entry name" value="Fibronectin type III"/>
    <property type="match status" value="1"/>
</dbReference>
<comment type="subcellular location">
    <subcellularLocation>
        <location evidence="1">Membrane</location>
        <topology evidence="1">Single-pass type I membrane protein</topology>
    </subcellularLocation>
</comment>
<dbReference type="Pfam" id="PF13927">
    <property type="entry name" value="Ig_3"/>
    <property type="match status" value="1"/>
</dbReference>
<proteinExistence type="predicted"/>
<protein>
    <recommendedName>
        <fullName evidence="10">NCAM</fullName>
    </recommendedName>
</protein>
<dbReference type="CDD" id="cd00096">
    <property type="entry name" value="Ig"/>
    <property type="match status" value="1"/>
</dbReference>
<keyword evidence="2" id="KW-0472">Membrane</keyword>
<keyword evidence="9" id="KW-1185">Reference proteome</keyword>
<evidence type="ECO:0000313" key="9">
    <source>
        <dbReference type="Proteomes" id="UP000507470"/>
    </source>
</evidence>